<evidence type="ECO:0000313" key="12">
    <source>
        <dbReference type="Proteomes" id="UP000095282"/>
    </source>
</evidence>
<sequence>MFFRRALDTGKKLACKGDGKCENLKCRFCRFHKCIRVGMKFVDCLEDPINVLSALKRNDEVRLANFLKGRPSSDVKIKDIFTQFKFNFFPKPAGTQFDFYEWGVMNHLTCINFAMNLSFMRYLSLEDSQLIFKHSHLMYLILVTAWRSFSTRMSVMCHPDGSDIFPEEVEQSGYNEVLLNSIRSQLISRLIELKVTEEEFLLLSALLLCNTATPNLSQIGQTLMEAHRVMYATTLLRYCQHTYGHHAPTRFTDILSLWTTIGNTQNDIDKFSALFPIVQPQDVKTNLFTEILAFLLN</sequence>
<dbReference type="PROSITE" id="PS51030">
    <property type="entry name" value="NUCLEAR_REC_DBD_2"/>
    <property type="match status" value="1"/>
</dbReference>
<accession>A0A1I7U9H6</accession>
<evidence type="ECO:0000256" key="9">
    <source>
        <dbReference type="ARBA" id="ARBA00023242"/>
    </source>
</evidence>
<keyword evidence="2" id="KW-0479">Metal-binding</keyword>
<reference evidence="13" key="1">
    <citation type="submission" date="2016-11" db="UniProtKB">
        <authorList>
            <consortium name="WormBaseParasite"/>
        </authorList>
    </citation>
    <scope>IDENTIFICATION</scope>
</reference>
<evidence type="ECO:0000313" key="13">
    <source>
        <dbReference type="WBParaSite" id="Csp11.Scaffold629.g16228.t1"/>
    </source>
</evidence>
<keyword evidence="6" id="KW-0238">DNA-binding</keyword>
<dbReference type="AlphaFoldDB" id="A0A1I7U9H6"/>
<keyword evidence="3" id="KW-0863">Zinc-finger</keyword>
<evidence type="ECO:0000256" key="6">
    <source>
        <dbReference type="ARBA" id="ARBA00023125"/>
    </source>
</evidence>
<dbReference type="InterPro" id="IPR035500">
    <property type="entry name" value="NHR-like_dom_sf"/>
</dbReference>
<evidence type="ECO:0000256" key="8">
    <source>
        <dbReference type="ARBA" id="ARBA00023170"/>
    </source>
</evidence>
<proteinExistence type="inferred from homology"/>
<keyword evidence="5" id="KW-0805">Transcription regulation</keyword>
<keyword evidence="7" id="KW-0804">Transcription</keyword>
<evidence type="ECO:0000256" key="1">
    <source>
        <dbReference type="ARBA" id="ARBA00005993"/>
    </source>
</evidence>
<dbReference type="Gene3D" id="3.30.50.10">
    <property type="entry name" value="Erythroid Transcription Factor GATA-1, subunit A"/>
    <property type="match status" value="1"/>
</dbReference>
<dbReference type="SMART" id="SM00399">
    <property type="entry name" value="ZnF_C4"/>
    <property type="match status" value="1"/>
</dbReference>
<evidence type="ECO:0000256" key="5">
    <source>
        <dbReference type="ARBA" id="ARBA00023015"/>
    </source>
</evidence>
<evidence type="ECO:0000256" key="7">
    <source>
        <dbReference type="ARBA" id="ARBA00023163"/>
    </source>
</evidence>
<keyword evidence="8" id="KW-0675">Receptor</keyword>
<dbReference type="GO" id="GO:0043565">
    <property type="term" value="F:sequence-specific DNA binding"/>
    <property type="evidence" value="ECO:0007669"/>
    <property type="project" value="InterPro"/>
</dbReference>
<name>A0A1I7U9H6_9PELO</name>
<dbReference type="InterPro" id="IPR013088">
    <property type="entry name" value="Znf_NHR/GATA"/>
</dbReference>
<dbReference type="InterPro" id="IPR001628">
    <property type="entry name" value="Znf_hrmn_rcpt"/>
</dbReference>
<evidence type="ECO:0000256" key="3">
    <source>
        <dbReference type="ARBA" id="ARBA00022771"/>
    </source>
</evidence>
<dbReference type="PANTHER" id="PTHR45886:SF7">
    <property type="entry name" value="NUCLEAR RECEPTOR DOMAIN-CONTAINING PROTEIN"/>
    <property type="match status" value="1"/>
</dbReference>
<dbReference type="Proteomes" id="UP000095282">
    <property type="component" value="Unplaced"/>
</dbReference>
<evidence type="ECO:0000259" key="11">
    <source>
        <dbReference type="PROSITE" id="PS51843"/>
    </source>
</evidence>
<dbReference type="SMART" id="SM00430">
    <property type="entry name" value="HOLI"/>
    <property type="match status" value="1"/>
</dbReference>
<comment type="similarity">
    <text evidence="1">Belongs to the nuclear hormone receptor family.</text>
</comment>
<organism evidence="12 13">
    <name type="scientific">Caenorhabditis tropicalis</name>
    <dbReference type="NCBI Taxonomy" id="1561998"/>
    <lineage>
        <taxon>Eukaryota</taxon>
        <taxon>Metazoa</taxon>
        <taxon>Ecdysozoa</taxon>
        <taxon>Nematoda</taxon>
        <taxon>Chromadorea</taxon>
        <taxon>Rhabditida</taxon>
        <taxon>Rhabditina</taxon>
        <taxon>Rhabditomorpha</taxon>
        <taxon>Rhabditoidea</taxon>
        <taxon>Rhabditidae</taxon>
        <taxon>Peloderinae</taxon>
        <taxon>Caenorhabditis</taxon>
    </lineage>
</organism>
<keyword evidence="9" id="KW-0539">Nucleus</keyword>
<evidence type="ECO:0000259" key="10">
    <source>
        <dbReference type="PROSITE" id="PS51030"/>
    </source>
</evidence>
<dbReference type="SUPFAM" id="SSF57716">
    <property type="entry name" value="Glucocorticoid receptor-like (DNA-binding domain)"/>
    <property type="match status" value="1"/>
</dbReference>
<dbReference type="Gene3D" id="1.10.565.10">
    <property type="entry name" value="Retinoid X Receptor"/>
    <property type="match status" value="1"/>
</dbReference>
<dbReference type="SUPFAM" id="SSF48508">
    <property type="entry name" value="Nuclear receptor ligand-binding domain"/>
    <property type="match status" value="1"/>
</dbReference>
<dbReference type="GO" id="GO:0003700">
    <property type="term" value="F:DNA-binding transcription factor activity"/>
    <property type="evidence" value="ECO:0007669"/>
    <property type="project" value="InterPro"/>
</dbReference>
<dbReference type="PANTHER" id="PTHR45886">
    <property type="entry name" value="NUCLEAR HORMONE RECEPTOR FAMILY-RELATED-RELATED"/>
    <property type="match status" value="1"/>
</dbReference>
<feature type="domain" description="NR LBD" evidence="11">
    <location>
        <begin position="44"/>
        <end position="294"/>
    </location>
</feature>
<dbReference type="STRING" id="1561998.A0A1I7U9H6"/>
<evidence type="ECO:0000256" key="2">
    <source>
        <dbReference type="ARBA" id="ARBA00022723"/>
    </source>
</evidence>
<feature type="domain" description="Nuclear receptor" evidence="10">
    <location>
        <begin position="1"/>
        <end position="46"/>
    </location>
</feature>
<dbReference type="GO" id="GO:0008270">
    <property type="term" value="F:zinc ion binding"/>
    <property type="evidence" value="ECO:0007669"/>
    <property type="project" value="UniProtKB-KW"/>
</dbReference>
<dbReference type="Pfam" id="PF00104">
    <property type="entry name" value="Hormone_recep"/>
    <property type="match status" value="1"/>
</dbReference>
<dbReference type="eggNOG" id="ENOG502TFUG">
    <property type="taxonomic scope" value="Eukaryota"/>
</dbReference>
<keyword evidence="12" id="KW-1185">Reference proteome</keyword>
<dbReference type="WBParaSite" id="Csp11.Scaffold629.g16228.t1">
    <property type="protein sequence ID" value="Csp11.Scaffold629.g16228.t1"/>
    <property type="gene ID" value="Csp11.Scaffold629.g16228"/>
</dbReference>
<dbReference type="Pfam" id="PF00105">
    <property type="entry name" value="zf-C4"/>
    <property type="match status" value="1"/>
</dbReference>
<dbReference type="PROSITE" id="PS51843">
    <property type="entry name" value="NR_LBD"/>
    <property type="match status" value="1"/>
</dbReference>
<evidence type="ECO:0000256" key="4">
    <source>
        <dbReference type="ARBA" id="ARBA00022833"/>
    </source>
</evidence>
<protein>
    <submittedName>
        <fullName evidence="13">NR LBD domain-containing protein</fullName>
    </submittedName>
</protein>
<keyword evidence="4" id="KW-0862">Zinc</keyword>
<dbReference type="InterPro" id="IPR000536">
    <property type="entry name" value="Nucl_hrmn_rcpt_lig-bd"/>
</dbReference>